<feature type="region of interest" description="Disordered" evidence="1">
    <location>
        <begin position="28"/>
        <end position="49"/>
    </location>
</feature>
<dbReference type="AlphaFoldDB" id="A0A6J4LSP7"/>
<dbReference type="InterPro" id="IPR025507">
    <property type="entry name" value="DUF4394"/>
</dbReference>
<feature type="signal peptide" evidence="2">
    <location>
        <begin position="1"/>
        <end position="21"/>
    </location>
</feature>
<reference evidence="4" key="1">
    <citation type="submission" date="2020-02" db="EMBL/GenBank/DDBJ databases">
        <authorList>
            <person name="Meier V. D."/>
        </authorList>
    </citation>
    <scope>NUCLEOTIDE SEQUENCE</scope>
    <source>
        <strain evidence="4">AVDCRST_MAG11</strain>
    </source>
</reference>
<feature type="compositionally biased region" description="Polar residues" evidence="1">
    <location>
        <begin position="421"/>
        <end position="435"/>
    </location>
</feature>
<feature type="domain" description="DUF4394" evidence="3">
    <location>
        <begin position="61"/>
        <end position="304"/>
    </location>
</feature>
<organism evidence="4">
    <name type="scientific">uncultured Gemmatimonadaceae bacterium</name>
    <dbReference type="NCBI Taxonomy" id="246130"/>
    <lineage>
        <taxon>Bacteria</taxon>
        <taxon>Pseudomonadati</taxon>
        <taxon>Gemmatimonadota</taxon>
        <taxon>Gemmatimonadia</taxon>
        <taxon>Gemmatimonadales</taxon>
        <taxon>Gemmatimonadaceae</taxon>
        <taxon>environmental samples</taxon>
    </lineage>
</organism>
<gene>
    <name evidence="4" type="ORF">AVDCRST_MAG11-2963</name>
</gene>
<dbReference type="EMBL" id="CADCTU010000651">
    <property type="protein sequence ID" value="CAA9340912.1"/>
    <property type="molecule type" value="Genomic_DNA"/>
</dbReference>
<dbReference type="SUPFAM" id="SSF75011">
    <property type="entry name" value="3-carboxy-cis,cis-mucoante lactonizing enzyme"/>
    <property type="match status" value="1"/>
</dbReference>
<feature type="region of interest" description="Disordered" evidence="1">
    <location>
        <begin position="420"/>
        <end position="483"/>
    </location>
</feature>
<feature type="chain" id="PRO_5026985144" description="DUF4394 domain-containing protein" evidence="2">
    <location>
        <begin position="22"/>
        <end position="505"/>
    </location>
</feature>
<name>A0A6J4LSP7_9BACT</name>
<evidence type="ECO:0000256" key="2">
    <source>
        <dbReference type="SAM" id="SignalP"/>
    </source>
</evidence>
<accession>A0A6J4LSP7</accession>
<dbReference type="SUPFAM" id="SSF56436">
    <property type="entry name" value="C-type lectin-like"/>
    <property type="match status" value="1"/>
</dbReference>
<dbReference type="InterPro" id="IPR016187">
    <property type="entry name" value="CTDL_fold"/>
</dbReference>
<sequence>MTRRHGLAPLGAGLIAALAAACADSAPTQGTDAGAAATPEPPSGAHAPLGRTIYGVDDAGTLVVFDGDRPTAVSRRVRITRATGGIVGGILGIDFRPNDQTPANGDQTGVLYAVDGTGAVYTVDPTTGVATLRAQIPVALLTAGGAGVGFNPMADRLRIHTDASQNLRVDVETGATTEDRGLTYAAGDVNAGERNPDVVATAYTNSVAPAPASTELFAIDARQDVLVKLNAPNDGQLTTVGRLVVDNGEQVGFDISGRSTDRTGYATFTPPRYTRSFLYRINLDNAAREPVGPVGHDRPIVSIAIDDVGSAGAAEMSFFVTSAGPGDGANLGGLAGADASCQQLATAVGAGGRTWRAYLSTSAVDGQPAVNARDRIGQGPWYNVRGALVARTVAELHAEAPNLTKETALTERGDVVLGSGDTPNQHDILTGSQADGTAFSEGDDRTCRNWTSNAADGSAQVGHHDRRGTGGNPPNSWNSAHASRGCGQANLRTTGGAGLFYCFAR</sequence>
<dbReference type="Gene3D" id="3.10.100.10">
    <property type="entry name" value="Mannose-Binding Protein A, subunit A"/>
    <property type="match status" value="1"/>
</dbReference>
<evidence type="ECO:0000256" key="1">
    <source>
        <dbReference type="SAM" id="MobiDB-lite"/>
    </source>
</evidence>
<evidence type="ECO:0000313" key="4">
    <source>
        <dbReference type="EMBL" id="CAA9340912.1"/>
    </source>
</evidence>
<protein>
    <recommendedName>
        <fullName evidence="3">DUF4394 domain-containing protein</fullName>
    </recommendedName>
</protein>
<keyword evidence="2" id="KW-0732">Signal</keyword>
<dbReference type="InterPro" id="IPR016186">
    <property type="entry name" value="C-type_lectin-like/link_sf"/>
</dbReference>
<proteinExistence type="predicted"/>
<dbReference type="PROSITE" id="PS51257">
    <property type="entry name" value="PROKAR_LIPOPROTEIN"/>
    <property type="match status" value="1"/>
</dbReference>
<feature type="compositionally biased region" description="Polar residues" evidence="1">
    <location>
        <begin position="472"/>
        <end position="481"/>
    </location>
</feature>
<dbReference type="Pfam" id="PF14339">
    <property type="entry name" value="DUF4394"/>
    <property type="match status" value="1"/>
</dbReference>
<evidence type="ECO:0000259" key="3">
    <source>
        <dbReference type="Pfam" id="PF14339"/>
    </source>
</evidence>